<dbReference type="InterPro" id="IPR036237">
    <property type="entry name" value="Xyl_isomerase-like_sf"/>
</dbReference>
<accession>A0A558RB70</accession>
<dbReference type="Pfam" id="PF01261">
    <property type="entry name" value="AP_endonuc_2"/>
    <property type="match status" value="1"/>
</dbReference>
<evidence type="ECO:0000259" key="1">
    <source>
        <dbReference type="Pfam" id="PF01261"/>
    </source>
</evidence>
<feature type="domain" description="Xylose isomerase-like TIM barrel" evidence="1">
    <location>
        <begin position="23"/>
        <end position="261"/>
    </location>
</feature>
<evidence type="ECO:0000313" key="3">
    <source>
        <dbReference type="Proteomes" id="UP000318681"/>
    </source>
</evidence>
<dbReference type="AlphaFoldDB" id="A0A558RB70"/>
<reference evidence="2 3" key="1">
    <citation type="submission" date="2019-07" db="EMBL/GenBank/DDBJ databases">
        <title>Sphingomonas solaris sp. nov., isolated from a solar panel from Boston, Massachusetts.</title>
        <authorList>
            <person name="Tanner K."/>
            <person name="Pascual J."/>
            <person name="Mancuso C."/>
            <person name="Pereto J."/>
            <person name="Khalil A."/>
            <person name="Vilanova C."/>
        </authorList>
    </citation>
    <scope>NUCLEOTIDE SEQUENCE [LARGE SCALE GENOMIC DNA]</scope>
    <source>
        <strain evidence="2 3">R4DWN</strain>
    </source>
</reference>
<name>A0A558RB70_9SPHN</name>
<organism evidence="2 3">
    <name type="scientific">Alterirhizorhabdus solaris</name>
    <dbReference type="NCBI Taxonomy" id="2529389"/>
    <lineage>
        <taxon>Bacteria</taxon>
        <taxon>Pseudomonadati</taxon>
        <taxon>Pseudomonadota</taxon>
        <taxon>Alphaproteobacteria</taxon>
        <taxon>Sphingomonadales</taxon>
        <taxon>Rhizorhabdaceae</taxon>
        <taxon>Alterirhizorhabdus</taxon>
    </lineage>
</organism>
<sequence>MNALEIGLCWGTLEKADLPDLIEAAGRHGFPTLSIRPDMVQATLDAEMSEAALRRRLADAGVRVRVIDALTAGLPGMPATVDLGGQVVARPDADACFRVAEAVGAPIVNVALYGGQPAPLAAIAEAIGAVAERARARGIALILEFIPGTAMPDITAAHAVAQASGAANCSILLDTWHLARSGGTLADVAALPPGAIGSLQICDRTPPPPGTPYVPMTGRDLPGEGQLPLGPICAAARLNNPALTAEIEVFSAELRDMTVDAAAARVAAAIARWREREGRGL</sequence>
<dbReference type="PANTHER" id="PTHR12110:SF48">
    <property type="entry name" value="BLL3656 PROTEIN"/>
    <property type="match status" value="1"/>
</dbReference>
<dbReference type="SUPFAM" id="SSF51658">
    <property type="entry name" value="Xylose isomerase-like"/>
    <property type="match status" value="1"/>
</dbReference>
<dbReference type="PANTHER" id="PTHR12110">
    <property type="entry name" value="HYDROXYPYRUVATE ISOMERASE"/>
    <property type="match status" value="1"/>
</dbReference>
<proteinExistence type="predicted"/>
<comment type="caution">
    <text evidence="2">The sequence shown here is derived from an EMBL/GenBank/DDBJ whole genome shotgun (WGS) entry which is preliminary data.</text>
</comment>
<gene>
    <name evidence="2" type="ORF">FOY91_03575</name>
</gene>
<dbReference type="Gene3D" id="3.20.20.150">
    <property type="entry name" value="Divalent-metal-dependent TIM barrel enzymes"/>
    <property type="match status" value="1"/>
</dbReference>
<protein>
    <submittedName>
        <fullName evidence="2">Sugar phosphate isomerase/epimerase</fullName>
    </submittedName>
</protein>
<dbReference type="Proteomes" id="UP000318681">
    <property type="component" value="Unassembled WGS sequence"/>
</dbReference>
<dbReference type="RefSeq" id="WP_145148208.1">
    <property type="nucleotide sequence ID" value="NZ_VNIM01000008.1"/>
</dbReference>
<keyword evidence="3" id="KW-1185">Reference proteome</keyword>
<evidence type="ECO:0000313" key="2">
    <source>
        <dbReference type="EMBL" id="TVV76620.1"/>
    </source>
</evidence>
<dbReference type="EMBL" id="VNIM01000008">
    <property type="protein sequence ID" value="TVV76620.1"/>
    <property type="molecule type" value="Genomic_DNA"/>
</dbReference>
<keyword evidence="2" id="KW-0413">Isomerase</keyword>
<dbReference type="InterPro" id="IPR013022">
    <property type="entry name" value="Xyl_isomerase-like_TIM-brl"/>
</dbReference>
<dbReference type="GO" id="GO:0016853">
    <property type="term" value="F:isomerase activity"/>
    <property type="evidence" value="ECO:0007669"/>
    <property type="project" value="UniProtKB-KW"/>
</dbReference>
<dbReference type="InterPro" id="IPR050312">
    <property type="entry name" value="IolE/XylAMocC-like"/>
</dbReference>
<dbReference type="OrthoDB" id="7507692at2"/>